<evidence type="ECO:0000313" key="7">
    <source>
        <dbReference type="EMBL" id="AWK72878.1"/>
    </source>
</evidence>
<dbReference type="EMBL" id="CP021354">
    <property type="protein sequence ID" value="AWK72878.1"/>
    <property type="molecule type" value="Genomic_DNA"/>
</dbReference>
<dbReference type="AlphaFoldDB" id="A0A2S2BWJ1"/>
<comment type="subcellular location">
    <subcellularLocation>
        <location evidence="1">Cell membrane</location>
        <topology evidence="1">Multi-pass membrane protein</topology>
    </subcellularLocation>
</comment>
<dbReference type="RefSeq" id="WP_109330371.1">
    <property type="nucleotide sequence ID" value="NZ_CP021354.1"/>
</dbReference>
<proteinExistence type="predicted"/>
<dbReference type="Gene3D" id="1.20.1250.20">
    <property type="entry name" value="MFS general substrate transporter like domains"/>
    <property type="match status" value="1"/>
</dbReference>
<organism evidence="7 8">
    <name type="scientific">Rhodococcus oxybenzonivorans</name>
    <dbReference type="NCBI Taxonomy" id="1990687"/>
    <lineage>
        <taxon>Bacteria</taxon>
        <taxon>Bacillati</taxon>
        <taxon>Actinomycetota</taxon>
        <taxon>Actinomycetes</taxon>
        <taxon>Mycobacteriales</taxon>
        <taxon>Nocardiaceae</taxon>
        <taxon>Rhodococcus</taxon>
    </lineage>
</organism>
<dbReference type="OrthoDB" id="9109650at2"/>
<feature type="transmembrane region" description="Helical" evidence="5">
    <location>
        <begin position="93"/>
        <end position="117"/>
    </location>
</feature>
<feature type="transmembrane region" description="Helical" evidence="5">
    <location>
        <begin position="123"/>
        <end position="143"/>
    </location>
</feature>
<sequence length="149" mass="14910">MGAGASAGIMISIGTMAGALIYGLVALRRSSAEFAWIAAIIAIASVVGFALTLGSGGIAFLWAALLGAAVYGIIVAYTGMANSAYPVSTRAKGYGVMVGIGRIGAILSPILAGYAVGFASTKVMYLALVLPLAVIVALSVRVGRTARVQ</sequence>
<dbReference type="Proteomes" id="UP000245711">
    <property type="component" value="Chromosome"/>
</dbReference>
<name>A0A2S2BWJ1_9NOCA</name>
<feature type="transmembrane region" description="Helical" evidence="5">
    <location>
        <begin position="34"/>
        <end position="53"/>
    </location>
</feature>
<dbReference type="SUPFAM" id="SSF103473">
    <property type="entry name" value="MFS general substrate transporter"/>
    <property type="match status" value="1"/>
</dbReference>
<feature type="domain" description="Major facilitator superfamily (MFS) profile" evidence="6">
    <location>
        <begin position="1"/>
        <end position="145"/>
    </location>
</feature>
<protein>
    <recommendedName>
        <fullName evidence="6">Major facilitator superfamily (MFS) profile domain-containing protein</fullName>
    </recommendedName>
</protein>
<dbReference type="InterPro" id="IPR020846">
    <property type="entry name" value="MFS_dom"/>
</dbReference>
<evidence type="ECO:0000256" key="1">
    <source>
        <dbReference type="ARBA" id="ARBA00004651"/>
    </source>
</evidence>
<keyword evidence="4 5" id="KW-0472">Membrane</keyword>
<evidence type="ECO:0000259" key="6">
    <source>
        <dbReference type="PROSITE" id="PS50850"/>
    </source>
</evidence>
<dbReference type="PROSITE" id="PS50850">
    <property type="entry name" value="MFS"/>
    <property type="match status" value="1"/>
</dbReference>
<feature type="transmembrane region" description="Helical" evidence="5">
    <location>
        <begin position="6"/>
        <end position="27"/>
    </location>
</feature>
<dbReference type="GO" id="GO:0005886">
    <property type="term" value="C:plasma membrane"/>
    <property type="evidence" value="ECO:0007669"/>
    <property type="project" value="UniProtKB-SubCell"/>
</dbReference>
<evidence type="ECO:0000256" key="3">
    <source>
        <dbReference type="ARBA" id="ARBA00022989"/>
    </source>
</evidence>
<keyword evidence="3 5" id="KW-1133">Transmembrane helix</keyword>
<evidence type="ECO:0000256" key="4">
    <source>
        <dbReference type="ARBA" id="ARBA00023136"/>
    </source>
</evidence>
<evidence type="ECO:0000256" key="5">
    <source>
        <dbReference type="SAM" id="Phobius"/>
    </source>
</evidence>
<gene>
    <name evidence="7" type="ORF">CBI38_16290</name>
</gene>
<dbReference type="InterPro" id="IPR036259">
    <property type="entry name" value="MFS_trans_sf"/>
</dbReference>
<evidence type="ECO:0000256" key="2">
    <source>
        <dbReference type="ARBA" id="ARBA00022692"/>
    </source>
</evidence>
<feature type="transmembrane region" description="Helical" evidence="5">
    <location>
        <begin position="59"/>
        <end position="81"/>
    </location>
</feature>
<keyword evidence="8" id="KW-1185">Reference proteome</keyword>
<evidence type="ECO:0000313" key="8">
    <source>
        <dbReference type="Proteomes" id="UP000245711"/>
    </source>
</evidence>
<reference evidence="7 8" key="1">
    <citation type="submission" date="2017-05" db="EMBL/GenBank/DDBJ databases">
        <title>Isolation of Rhodococcus sp. S2-17 biodegrading of BP-3.</title>
        <authorList>
            <person name="Lee Y."/>
            <person name="Kim K.H."/>
            <person name="Chun B.H."/>
            <person name="Jung H.S."/>
            <person name="Jeon C.O."/>
        </authorList>
    </citation>
    <scope>NUCLEOTIDE SEQUENCE [LARGE SCALE GENOMIC DNA]</scope>
    <source>
        <strain evidence="7 8">S2-17</strain>
    </source>
</reference>
<dbReference type="GO" id="GO:0022857">
    <property type="term" value="F:transmembrane transporter activity"/>
    <property type="evidence" value="ECO:0007669"/>
    <property type="project" value="InterPro"/>
</dbReference>
<accession>A0A2S2BWJ1</accession>
<keyword evidence="2 5" id="KW-0812">Transmembrane</keyword>
<dbReference type="KEGG" id="roz:CBI38_16290"/>